<gene>
    <name evidence="2" type="ORF">Fcan01_22798</name>
</gene>
<feature type="transmembrane region" description="Helical" evidence="1">
    <location>
        <begin position="71"/>
        <end position="91"/>
    </location>
</feature>
<protein>
    <submittedName>
        <fullName evidence="2">Uncharacterized protein</fullName>
    </submittedName>
</protein>
<keyword evidence="3" id="KW-1185">Reference proteome</keyword>
<dbReference type="AlphaFoldDB" id="A0A226DB56"/>
<dbReference type="EMBL" id="LNIX01000026">
    <property type="protein sequence ID" value="OXA42370.1"/>
    <property type="molecule type" value="Genomic_DNA"/>
</dbReference>
<feature type="transmembrane region" description="Helical" evidence="1">
    <location>
        <begin position="172"/>
        <end position="190"/>
    </location>
</feature>
<dbReference type="Proteomes" id="UP000198287">
    <property type="component" value="Unassembled WGS sequence"/>
</dbReference>
<reference evidence="2 3" key="1">
    <citation type="submission" date="2015-12" db="EMBL/GenBank/DDBJ databases">
        <title>The genome of Folsomia candida.</title>
        <authorList>
            <person name="Faddeeva A."/>
            <person name="Derks M.F."/>
            <person name="Anvar Y."/>
            <person name="Smit S."/>
            <person name="Van Straalen N."/>
            <person name="Roelofs D."/>
        </authorList>
    </citation>
    <scope>NUCLEOTIDE SEQUENCE [LARGE SCALE GENOMIC DNA]</scope>
    <source>
        <strain evidence="2 3">VU population</strain>
        <tissue evidence="2">Whole body</tissue>
    </source>
</reference>
<name>A0A226DB56_FOLCA</name>
<feature type="transmembrane region" description="Helical" evidence="1">
    <location>
        <begin position="40"/>
        <end position="59"/>
    </location>
</feature>
<sequence>MFPKRFQLPLETYLFFAALAGASAVQFDSKRKLFFTTWLTKIHAKLCGLGLIAQFLFSLIRCVGMDRGNTFEFNLCVMVTFAISLPILAYFSQMFQPEGVKELCNVMFKTHSDFRSVAHLPVEYRKAELLHLFAMKIYGIYFIPFQSLALNFVLYTNFVLIRPWNSLDYATLLLTLIWSVGIQVFWYFVLHCGGRYYSFSKRNRTSWKFMATEGPKEAKYMSKFRRSTRPMGIGYEGYFIIKPLSLLKFVKGVVRPGNIDGNIDNDVYRFKHEGHYAFSFIKGDRHGGKSCNHEAHFKPKQEKESVI</sequence>
<keyword evidence="1" id="KW-1133">Transmembrane helix</keyword>
<keyword evidence="1" id="KW-0812">Transmembrane</keyword>
<proteinExistence type="predicted"/>
<feature type="transmembrane region" description="Helical" evidence="1">
    <location>
        <begin position="138"/>
        <end position="160"/>
    </location>
</feature>
<organism evidence="2 3">
    <name type="scientific">Folsomia candida</name>
    <name type="common">Springtail</name>
    <dbReference type="NCBI Taxonomy" id="158441"/>
    <lineage>
        <taxon>Eukaryota</taxon>
        <taxon>Metazoa</taxon>
        <taxon>Ecdysozoa</taxon>
        <taxon>Arthropoda</taxon>
        <taxon>Hexapoda</taxon>
        <taxon>Collembola</taxon>
        <taxon>Entomobryomorpha</taxon>
        <taxon>Isotomoidea</taxon>
        <taxon>Isotomidae</taxon>
        <taxon>Proisotominae</taxon>
        <taxon>Folsomia</taxon>
    </lineage>
</organism>
<evidence type="ECO:0000313" key="2">
    <source>
        <dbReference type="EMBL" id="OXA42370.1"/>
    </source>
</evidence>
<keyword evidence="1" id="KW-0472">Membrane</keyword>
<accession>A0A226DB56</accession>
<comment type="caution">
    <text evidence="2">The sequence shown here is derived from an EMBL/GenBank/DDBJ whole genome shotgun (WGS) entry which is preliminary data.</text>
</comment>
<evidence type="ECO:0000313" key="3">
    <source>
        <dbReference type="Proteomes" id="UP000198287"/>
    </source>
</evidence>
<evidence type="ECO:0000256" key="1">
    <source>
        <dbReference type="SAM" id="Phobius"/>
    </source>
</evidence>